<dbReference type="STRING" id="341454.A0A4S2MNV6"/>
<accession>A0A4S2MNV6</accession>
<evidence type="ECO:0000256" key="2">
    <source>
        <dbReference type="ARBA" id="ARBA00012251"/>
    </source>
</evidence>
<reference evidence="13 14" key="1">
    <citation type="submission" date="2019-04" db="EMBL/GenBank/DDBJ databases">
        <title>Comparative genomics and transcriptomics to analyze fruiting body development in filamentous ascomycetes.</title>
        <authorList>
            <consortium name="DOE Joint Genome Institute"/>
            <person name="Lutkenhaus R."/>
            <person name="Traeger S."/>
            <person name="Breuer J."/>
            <person name="Kuo A."/>
            <person name="Lipzen A."/>
            <person name="Pangilinan J."/>
            <person name="Dilworth D."/>
            <person name="Sandor L."/>
            <person name="Poggeler S."/>
            <person name="Barry K."/>
            <person name="Grigoriev I.V."/>
            <person name="Nowrousian M."/>
        </authorList>
    </citation>
    <scope>NUCLEOTIDE SEQUENCE [LARGE SCALE GENOMIC DNA]</scope>
    <source>
        <strain evidence="13 14">CBS 389.68</strain>
    </source>
</reference>
<keyword evidence="4" id="KW-0479">Metal-binding</keyword>
<proteinExistence type="predicted"/>
<gene>
    <name evidence="13" type="ORF">EX30DRAFT_309668</name>
</gene>
<dbReference type="PROSITE" id="PS00518">
    <property type="entry name" value="ZF_RING_1"/>
    <property type="match status" value="1"/>
</dbReference>
<evidence type="ECO:0000256" key="9">
    <source>
        <dbReference type="PROSITE-ProRule" id="PRU00175"/>
    </source>
</evidence>
<dbReference type="EMBL" id="ML220138">
    <property type="protein sequence ID" value="TGZ78763.1"/>
    <property type="molecule type" value="Genomic_DNA"/>
</dbReference>
<dbReference type="Gene3D" id="1.20.120.1750">
    <property type="match status" value="1"/>
</dbReference>
<evidence type="ECO:0000256" key="3">
    <source>
        <dbReference type="ARBA" id="ARBA00022679"/>
    </source>
</evidence>
<dbReference type="CDD" id="cd22584">
    <property type="entry name" value="Rcat_RBR_unk"/>
    <property type="match status" value="1"/>
</dbReference>
<dbReference type="PROSITE" id="PS51873">
    <property type="entry name" value="TRIAD"/>
    <property type="match status" value="1"/>
</dbReference>
<protein>
    <recommendedName>
        <fullName evidence="2">RBR-type E3 ubiquitin transferase</fullName>
        <ecNumber evidence="2">2.3.2.31</ecNumber>
    </recommendedName>
</protein>
<organism evidence="13 14">
    <name type="scientific">Ascodesmis nigricans</name>
    <dbReference type="NCBI Taxonomy" id="341454"/>
    <lineage>
        <taxon>Eukaryota</taxon>
        <taxon>Fungi</taxon>
        <taxon>Dikarya</taxon>
        <taxon>Ascomycota</taxon>
        <taxon>Pezizomycotina</taxon>
        <taxon>Pezizomycetes</taxon>
        <taxon>Pezizales</taxon>
        <taxon>Ascodesmidaceae</taxon>
        <taxon>Ascodesmis</taxon>
    </lineage>
</organism>
<feature type="region of interest" description="Disordered" evidence="10">
    <location>
        <begin position="17"/>
        <end position="48"/>
    </location>
</feature>
<dbReference type="CDD" id="cd20335">
    <property type="entry name" value="BRcat_RBR"/>
    <property type="match status" value="1"/>
</dbReference>
<dbReference type="Pfam" id="PF01485">
    <property type="entry name" value="IBR"/>
    <property type="match status" value="1"/>
</dbReference>
<evidence type="ECO:0000256" key="1">
    <source>
        <dbReference type="ARBA" id="ARBA00001798"/>
    </source>
</evidence>
<evidence type="ECO:0000256" key="4">
    <source>
        <dbReference type="ARBA" id="ARBA00022723"/>
    </source>
</evidence>
<keyword evidence="14" id="KW-1185">Reference proteome</keyword>
<dbReference type="PROSITE" id="PS50089">
    <property type="entry name" value="ZF_RING_2"/>
    <property type="match status" value="1"/>
</dbReference>
<evidence type="ECO:0000313" key="14">
    <source>
        <dbReference type="Proteomes" id="UP000298138"/>
    </source>
</evidence>
<name>A0A4S2MNV6_9PEZI</name>
<dbReference type="Proteomes" id="UP000298138">
    <property type="component" value="Unassembled WGS sequence"/>
</dbReference>
<keyword evidence="5" id="KW-0677">Repeat</keyword>
<dbReference type="InParanoid" id="A0A4S2MNV6"/>
<evidence type="ECO:0000256" key="5">
    <source>
        <dbReference type="ARBA" id="ARBA00022737"/>
    </source>
</evidence>
<dbReference type="Pfam" id="PF26200">
    <property type="entry name" value="Rcat_RNF216"/>
    <property type="match status" value="1"/>
</dbReference>
<dbReference type="GO" id="GO:0008270">
    <property type="term" value="F:zinc ion binding"/>
    <property type="evidence" value="ECO:0007669"/>
    <property type="project" value="UniProtKB-KW"/>
</dbReference>
<dbReference type="GO" id="GO:0016567">
    <property type="term" value="P:protein ubiquitination"/>
    <property type="evidence" value="ECO:0007669"/>
    <property type="project" value="InterPro"/>
</dbReference>
<evidence type="ECO:0000259" key="11">
    <source>
        <dbReference type="PROSITE" id="PS50089"/>
    </source>
</evidence>
<dbReference type="PANTHER" id="PTHR11685">
    <property type="entry name" value="RBR FAMILY RING FINGER AND IBR DOMAIN-CONTAINING"/>
    <property type="match status" value="1"/>
</dbReference>
<evidence type="ECO:0000256" key="6">
    <source>
        <dbReference type="ARBA" id="ARBA00022771"/>
    </source>
</evidence>
<dbReference type="InterPro" id="IPR002867">
    <property type="entry name" value="IBR_dom"/>
</dbReference>
<evidence type="ECO:0000313" key="13">
    <source>
        <dbReference type="EMBL" id="TGZ78763.1"/>
    </source>
</evidence>
<evidence type="ECO:0000259" key="12">
    <source>
        <dbReference type="PROSITE" id="PS51873"/>
    </source>
</evidence>
<evidence type="ECO:0000256" key="10">
    <source>
        <dbReference type="SAM" id="MobiDB-lite"/>
    </source>
</evidence>
<feature type="domain" description="RING-type" evidence="11">
    <location>
        <begin position="106"/>
        <end position="150"/>
    </location>
</feature>
<keyword evidence="8" id="KW-0862">Zinc</keyword>
<dbReference type="InterPro" id="IPR044066">
    <property type="entry name" value="TRIAD_supradom"/>
</dbReference>
<evidence type="ECO:0000256" key="7">
    <source>
        <dbReference type="ARBA" id="ARBA00022786"/>
    </source>
</evidence>
<dbReference type="AlphaFoldDB" id="A0A4S2MNV6"/>
<keyword evidence="3" id="KW-0808">Transferase</keyword>
<dbReference type="SUPFAM" id="SSF57850">
    <property type="entry name" value="RING/U-box"/>
    <property type="match status" value="3"/>
</dbReference>
<dbReference type="InterPro" id="IPR001841">
    <property type="entry name" value="Znf_RING"/>
</dbReference>
<dbReference type="GO" id="GO:0061630">
    <property type="term" value="F:ubiquitin protein ligase activity"/>
    <property type="evidence" value="ECO:0007669"/>
    <property type="project" value="UniProtKB-EC"/>
</dbReference>
<dbReference type="SMART" id="SM00647">
    <property type="entry name" value="IBR"/>
    <property type="match status" value="2"/>
</dbReference>
<comment type="catalytic activity">
    <reaction evidence="1">
        <text>[E2 ubiquitin-conjugating enzyme]-S-ubiquitinyl-L-cysteine + [acceptor protein]-L-lysine = [E2 ubiquitin-conjugating enzyme]-L-cysteine + [acceptor protein]-N(6)-ubiquitinyl-L-lysine.</text>
        <dbReference type="EC" id="2.3.2.31"/>
    </reaction>
</comment>
<dbReference type="EC" id="2.3.2.31" evidence="2"/>
<keyword evidence="7" id="KW-0833">Ubl conjugation pathway</keyword>
<evidence type="ECO:0000256" key="8">
    <source>
        <dbReference type="ARBA" id="ARBA00022833"/>
    </source>
</evidence>
<sequence length="384" mass="43559">MNDKDIPQEIERLERAGRSIYSNDIPTLPEPDINANLNNGHNDDDDDGHQINELASILSATDSETETVVLEAISTRTVFRPGPWSAHPPGTLCQALAETQFTTRICNTCTDRFPVSLTLKAKCGHVYCRECIIQLFLYATTDETLYPPRCCRNPFPVEKVLAWMRAEDGHKFRAAAIEYEATERTYCSNPTCGVFIIGEAHGVVECQSCGISTCSQCKGPEHGVLDCPRDEALQVVLRIAEDAGWKRCSRCHAMVELNFGCNHITCKCGAHWCYVCSAPWKTCACILWQEANLLARAELLVNRQINDNEPINAVERNQRIDDMRDHLENEDDNCAHPGRWRKVEGLPGRKGYLCEFCYGRHWKFILECRRCFVRACQECRTHRV</sequence>
<dbReference type="OrthoDB" id="9977870at2759"/>
<keyword evidence="6 9" id="KW-0863">Zinc-finger</keyword>
<dbReference type="InterPro" id="IPR017907">
    <property type="entry name" value="Znf_RING_CS"/>
</dbReference>
<dbReference type="InterPro" id="IPR031127">
    <property type="entry name" value="E3_UB_ligase_RBR"/>
</dbReference>
<feature type="domain" description="RING-type" evidence="12">
    <location>
        <begin position="102"/>
        <end position="295"/>
    </location>
</feature>